<evidence type="ECO:0000313" key="1">
    <source>
        <dbReference type="EMBL" id="OJJ03040.1"/>
    </source>
</evidence>
<dbReference type="OrthoDB" id="3431913at2759"/>
<proteinExistence type="predicted"/>
<dbReference type="RefSeq" id="XP_040668802.1">
    <property type="nucleotide sequence ID" value="XM_040817545.1"/>
</dbReference>
<sequence length="271" mass="30074">MSHLPSSLAGGRRGRNQPKQAAIIETNASRYERPIVWKCRWLDGWLGMYAQTNFMLNDGVGLAKYAAPSELQMHWALRIGPYLYELITDESMGISWRYVDETRWESWKSATPDRVVGETCATDTELAQMAEEVISQMQCRDPVSSSPTAKYNFVRNNCHTFALRLLENTINSDIGALDMRAFAGYDVGTVGTSASPAFAGWRKMNAVSSHHSVPELWGSPSAYLRAVSDMAKGKLRERHFEVLLPDYQGGAVAEERSSIQALIAAVYGPSG</sequence>
<dbReference type="EMBL" id="KV878130">
    <property type="protein sequence ID" value="OJJ03040.1"/>
    <property type="molecule type" value="Genomic_DNA"/>
</dbReference>
<dbReference type="Proteomes" id="UP000184073">
    <property type="component" value="Unassembled WGS sequence"/>
</dbReference>
<organism evidence="1 2">
    <name type="scientific">Aspergillus versicolor CBS 583.65</name>
    <dbReference type="NCBI Taxonomy" id="1036611"/>
    <lineage>
        <taxon>Eukaryota</taxon>
        <taxon>Fungi</taxon>
        <taxon>Dikarya</taxon>
        <taxon>Ascomycota</taxon>
        <taxon>Pezizomycotina</taxon>
        <taxon>Eurotiomycetes</taxon>
        <taxon>Eurotiomycetidae</taxon>
        <taxon>Eurotiales</taxon>
        <taxon>Aspergillaceae</taxon>
        <taxon>Aspergillus</taxon>
        <taxon>Aspergillus subgen. Nidulantes</taxon>
    </lineage>
</organism>
<reference evidence="2" key="1">
    <citation type="journal article" date="2017" name="Genome Biol.">
        <title>Comparative genomics reveals high biological diversity and specific adaptations in the industrially and medically important fungal genus Aspergillus.</title>
        <authorList>
            <person name="de Vries R.P."/>
            <person name="Riley R."/>
            <person name="Wiebenga A."/>
            <person name="Aguilar-Osorio G."/>
            <person name="Amillis S."/>
            <person name="Uchima C.A."/>
            <person name="Anderluh G."/>
            <person name="Asadollahi M."/>
            <person name="Askin M."/>
            <person name="Barry K."/>
            <person name="Battaglia E."/>
            <person name="Bayram O."/>
            <person name="Benocci T."/>
            <person name="Braus-Stromeyer S.A."/>
            <person name="Caldana C."/>
            <person name="Canovas D."/>
            <person name="Cerqueira G.C."/>
            <person name="Chen F."/>
            <person name="Chen W."/>
            <person name="Choi C."/>
            <person name="Clum A."/>
            <person name="Dos Santos R.A."/>
            <person name="Damasio A.R."/>
            <person name="Diallinas G."/>
            <person name="Emri T."/>
            <person name="Fekete E."/>
            <person name="Flipphi M."/>
            <person name="Freyberg S."/>
            <person name="Gallo A."/>
            <person name="Gournas C."/>
            <person name="Habgood R."/>
            <person name="Hainaut M."/>
            <person name="Harispe M.L."/>
            <person name="Henrissat B."/>
            <person name="Hilden K.S."/>
            <person name="Hope R."/>
            <person name="Hossain A."/>
            <person name="Karabika E."/>
            <person name="Karaffa L."/>
            <person name="Karanyi Z."/>
            <person name="Krasevec N."/>
            <person name="Kuo A."/>
            <person name="Kusch H."/>
            <person name="LaButti K."/>
            <person name="Lagendijk E.L."/>
            <person name="Lapidus A."/>
            <person name="Levasseur A."/>
            <person name="Lindquist E."/>
            <person name="Lipzen A."/>
            <person name="Logrieco A.F."/>
            <person name="MacCabe A."/>
            <person name="Maekelae M.R."/>
            <person name="Malavazi I."/>
            <person name="Melin P."/>
            <person name="Meyer V."/>
            <person name="Mielnichuk N."/>
            <person name="Miskei M."/>
            <person name="Molnar A.P."/>
            <person name="Mule G."/>
            <person name="Ngan C.Y."/>
            <person name="Orejas M."/>
            <person name="Orosz E."/>
            <person name="Ouedraogo J.P."/>
            <person name="Overkamp K.M."/>
            <person name="Park H.-S."/>
            <person name="Perrone G."/>
            <person name="Piumi F."/>
            <person name="Punt P.J."/>
            <person name="Ram A.F."/>
            <person name="Ramon A."/>
            <person name="Rauscher S."/>
            <person name="Record E."/>
            <person name="Riano-Pachon D.M."/>
            <person name="Robert V."/>
            <person name="Roehrig J."/>
            <person name="Ruller R."/>
            <person name="Salamov A."/>
            <person name="Salih N.S."/>
            <person name="Samson R.A."/>
            <person name="Sandor E."/>
            <person name="Sanguinetti M."/>
            <person name="Schuetze T."/>
            <person name="Sepcic K."/>
            <person name="Shelest E."/>
            <person name="Sherlock G."/>
            <person name="Sophianopoulou V."/>
            <person name="Squina F.M."/>
            <person name="Sun H."/>
            <person name="Susca A."/>
            <person name="Todd R.B."/>
            <person name="Tsang A."/>
            <person name="Unkles S.E."/>
            <person name="van de Wiele N."/>
            <person name="van Rossen-Uffink D."/>
            <person name="Oliveira J.V."/>
            <person name="Vesth T.C."/>
            <person name="Visser J."/>
            <person name="Yu J.-H."/>
            <person name="Zhou M."/>
            <person name="Andersen M.R."/>
            <person name="Archer D.B."/>
            <person name="Baker S.E."/>
            <person name="Benoit I."/>
            <person name="Brakhage A.A."/>
            <person name="Braus G.H."/>
            <person name="Fischer R."/>
            <person name="Frisvad J.C."/>
            <person name="Goldman G.H."/>
            <person name="Houbraken J."/>
            <person name="Oakley B."/>
            <person name="Pocsi I."/>
            <person name="Scazzocchio C."/>
            <person name="Seiboth B."/>
            <person name="vanKuyk P.A."/>
            <person name="Wortman J."/>
            <person name="Dyer P.S."/>
            <person name="Grigoriev I.V."/>
        </authorList>
    </citation>
    <scope>NUCLEOTIDE SEQUENCE [LARGE SCALE GENOMIC DNA]</scope>
    <source>
        <strain evidence="2">CBS 583.65</strain>
    </source>
</reference>
<gene>
    <name evidence="1" type="ORF">ASPVEDRAFT_84504</name>
</gene>
<dbReference type="AlphaFoldDB" id="A0A1L9PNE2"/>
<dbReference type="GeneID" id="63733056"/>
<dbReference type="VEuPathDB" id="FungiDB:ASPVEDRAFT_84504"/>
<protein>
    <submittedName>
        <fullName evidence="1">Uncharacterized protein</fullName>
    </submittedName>
</protein>
<evidence type="ECO:0000313" key="2">
    <source>
        <dbReference type="Proteomes" id="UP000184073"/>
    </source>
</evidence>
<keyword evidence="2" id="KW-1185">Reference proteome</keyword>
<accession>A0A1L9PNE2</accession>
<name>A0A1L9PNE2_ASPVE</name>